<evidence type="ECO:0000256" key="4">
    <source>
        <dbReference type="RuleBase" id="RU367022"/>
    </source>
</evidence>
<dbReference type="Proteomes" id="UP001213681">
    <property type="component" value="Unassembled WGS sequence"/>
</dbReference>
<reference evidence="5" key="1">
    <citation type="submission" date="2022-12" db="EMBL/GenBank/DDBJ databases">
        <authorList>
            <person name="Petersen C."/>
        </authorList>
    </citation>
    <scope>NUCLEOTIDE SEQUENCE</scope>
    <source>
        <strain evidence="5">IBT 16125</strain>
    </source>
</reference>
<evidence type="ECO:0000256" key="1">
    <source>
        <dbReference type="ARBA" id="ARBA00022692"/>
    </source>
</evidence>
<comment type="caution">
    <text evidence="5">The sequence shown here is derived from an EMBL/GenBank/DDBJ whole genome shotgun (WGS) entry which is preliminary data.</text>
</comment>
<dbReference type="PANTHER" id="PTHR12483">
    <property type="entry name" value="SOLUTE CARRIER FAMILY 31 COPPER TRANSPORTERS"/>
    <property type="match status" value="1"/>
</dbReference>
<sequence>MLFTWSSKNLCIIFRQWRITGPVSFLLSLVLIVLLTAGYEGVRQITRKYEAAHNQRLNAFAISTATTGGGIVCRALVWRLRTICPPALLLHFLLGRALSLMPCSAVDGIPEPVTANFHDPIHAEGSPLLVGQDNRAALARRGRITLAALYGAQVFYSFFIMLLFMTYNGMVMLAVAVGAFVGYLAFADDIPATKSIACH</sequence>
<gene>
    <name evidence="5" type="ORF">N7458_001243</name>
</gene>
<keyword evidence="4" id="KW-0406">Ion transport</keyword>
<evidence type="ECO:0000256" key="2">
    <source>
        <dbReference type="ARBA" id="ARBA00022989"/>
    </source>
</evidence>
<evidence type="ECO:0000256" key="3">
    <source>
        <dbReference type="ARBA" id="ARBA00023136"/>
    </source>
</evidence>
<dbReference type="Pfam" id="PF04145">
    <property type="entry name" value="Ctr"/>
    <property type="match status" value="1"/>
</dbReference>
<feature type="transmembrane region" description="Helical" evidence="4">
    <location>
        <begin position="144"/>
        <end position="164"/>
    </location>
</feature>
<dbReference type="GeneID" id="81594869"/>
<dbReference type="RefSeq" id="XP_056768733.1">
    <property type="nucleotide sequence ID" value="XM_056904626.1"/>
</dbReference>
<keyword evidence="4" id="KW-0813">Transport</keyword>
<keyword evidence="4" id="KW-0186">Copper</keyword>
<dbReference type="InterPro" id="IPR007274">
    <property type="entry name" value="Cop_transporter"/>
</dbReference>
<dbReference type="PANTHER" id="PTHR12483:SF115">
    <property type="entry name" value="COPPER TRANSPORT PROTEIN"/>
    <property type="match status" value="1"/>
</dbReference>
<feature type="transmembrane region" description="Helical" evidence="4">
    <location>
        <begin position="20"/>
        <end position="39"/>
    </location>
</feature>
<dbReference type="AlphaFoldDB" id="A0AAD6CAH7"/>
<evidence type="ECO:0000313" key="5">
    <source>
        <dbReference type="EMBL" id="KAJ5459691.1"/>
    </source>
</evidence>
<dbReference type="GO" id="GO:0005375">
    <property type="term" value="F:copper ion transmembrane transporter activity"/>
    <property type="evidence" value="ECO:0007669"/>
    <property type="project" value="UniProtKB-UniRule"/>
</dbReference>
<keyword evidence="1 4" id="KW-0812">Transmembrane</keyword>
<feature type="transmembrane region" description="Helical" evidence="4">
    <location>
        <begin position="170"/>
        <end position="186"/>
    </location>
</feature>
<evidence type="ECO:0000313" key="6">
    <source>
        <dbReference type="Proteomes" id="UP001213681"/>
    </source>
</evidence>
<name>A0AAD6CAH7_9EURO</name>
<dbReference type="EMBL" id="JAPVEA010000002">
    <property type="protein sequence ID" value="KAJ5459691.1"/>
    <property type="molecule type" value="Genomic_DNA"/>
</dbReference>
<proteinExistence type="inferred from homology"/>
<keyword evidence="3 4" id="KW-0472">Membrane</keyword>
<comment type="subcellular location">
    <subcellularLocation>
        <location evidence="4">Membrane</location>
        <topology evidence="4">Multi-pass membrane protein</topology>
    </subcellularLocation>
</comment>
<dbReference type="GO" id="GO:0016020">
    <property type="term" value="C:membrane"/>
    <property type="evidence" value="ECO:0007669"/>
    <property type="project" value="UniProtKB-SubCell"/>
</dbReference>
<organism evidence="5 6">
    <name type="scientific">Penicillium daleae</name>
    <dbReference type="NCBI Taxonomy" id="63821"/>
    <lineage>
        <taxon>Eukaryota</taxon>
        <taxon>Fungi</taxon>
        <taxon>Dikarya</taxon>
        <taxon>Ascomycota</taxon>
        <taxon>Pezizomycotina</taxon>
        <taxon>Eurotiomycetes</taxon>
        <taxon>Eurotiomycetidae</taxon>
        <taxon>Eurotiales</taxon>
        <taxon>Aspergillaceae</taxon>
        <taxon>Penicillium</taxon>
    </lineage>
</organism>
<protein>
    <recommendedName>
        <fullName evidence="4">Copper transport protein</fullName>
    </recommendedName>
</protein>
<keyword evidence="4" id="KW-0187">Copper transport</keyword>
<comment type="similarity">
    <text evidence="4">Belongs to the copper transporter (Ctr) (TC 1.A.56) family. SLC31A subfamily.</text>
</comment>
<reference evidence="5" key="2">
    <citation type="journal article" date="2023" name="IMA Fungus">
        <title>Comparative genomic study of the Penicillium genus elucidates a diverse pangenome and 15 lateral gene transfer events.</title>
        <authorList>
            <person name="Petersen C."/>
            <person name="Sorensen T."/>
            <person name="Nielsen M.R."/>
            <person name="Sondergaard T.E."/>
            <person name="Sorensen J.L."/>
            <person name="Fitzpatrick D.A."/>
            <person name="Frisvad J.C."/>
            <person name="Nielsen K.L."/>
        </authorList>
    </citation>
    <scope>NUCLEOTIDE SEQUENCE</scope>
    <source>
        <strain evidence="5">IBT 16125</strain>
    </source>
</reference>
<keyword evidence="2 4" id="KW-1133">Transmembrane helix</keyword>
<accession>A0AAD6CAH7</accession>
<keyword evidence="6" id="KW-1185">Reference proteome</keyword>